<dbReference type="Proteomes" id="UP000570361">
    <property type="component" value="Unassembled WGS sequence"/>
</dbReference>
<dbReference type="CDD" id="cd01949">
    <property type="entry name" value="GGDEF"/>
    <property type="match status" value="1"/>
</dbReference>
<dbReference type="InterPro" id="IPR003660">
    <property type="entry name" value="HAMP_dom"/>
</dbReference>
<dbReference type="PANTHER" id="PTHR45138:SF9">
    <property type="entry name" value="DIGUANYLATE CYCLASE DGCM-RELATED"/>
    <property type="match status" value="1"/>
</dbReference>
<dbReference type="Pfam" id="PF05227">
    <property type="entry name" value="CHASE3"/>
    <property type="match status" value="1"/>
</dbReference>
<accession>A0A7W5B0Q7</accession>
<evidence type="ECO:0000256" key="3">
    <source>
        <dbReference type="ARBA" id="ARBA00023136"/>
    </source>
</evidence>
<dbReference type="Pfam" id="PF00990">
    <property type="entry name" value="GGDEF"/>
    <property type="match status" value="1"/>
</dbReference>
<dbReference type="Gene3D" id="6.10.340.10">
    <property type="match status" value="1"/>
</dbReference>
<reference evidence="7 8" key="1">
    <citation type="submission" date="2020-08" db="EMBL/GenBank/DDBJ databases">
        <title>Genomic Encyclopedia of Type Strains, Phase III (KMG-III): the genomes of soil and plant-associated and newly described type strains.</title>
        <authorList>
            <person name="Whitman W."/>
        </authorList>
    </citation>
    <scope>NUCLEOTIDE SEQUENCE [LARGE SCALE GENOMIC DNA]</scope>
    <source>
        <strain evidence="7 8">CECT 5862</strain>
    </source>
</reference>
<feature type="transmembrane region" description="Helical" evidence="4">
    <location>
        <begin position="14"/>
        <end position="36"/>
    </location>
</feature>
<feature type="transmembrane region" description="Helical" evidence="4">
    <location>
        <begin position="188"/>
        <end position="206"/>
    </location>
</feature>
<dbReference type="SUPFAM" id="SSF158472">
    <property type="entry name" value="HAMP domain-like"/>
    <property type="match status" value="1"/>
</dbReference>
<dbReference type="Gene3D" id="3.30.70.270">
    <property type="match status" value="1"/>
</dbReference>
<evidence type="ECO:0000256" key="1">
    <source>
        <dbReference type="ARBA" id="ARBA00004236"/>
    </source>
</evidence>
<evidence type="ECO:0000256" key="2">
    <source>
        <dbReference type="ARBA" id="ARBA00022475"/>
    </source>
</evidence>
<comment type="caution">
    <text evidence="7">The sequence shown here is derived from an EMBL/GenBank/DDBJ whole genome shotgun (WGS) entry which is preliminary data.</text>
</comment>
<sequence length="426" mass="48777">MRLLIPKRRFGRDIFNGLLLSGVGLILLIAGGLYMINKDFKESVQTNARIERLSDHLMQLRSAMIDQETGQRGFELTGDEEFLEPYILGTMQFNELVQLINEEKDMPEKLYVALQEVIKRAIYWHDDYAQIQVRKKRFDLGEVSIDELRAGKARFEAFRDAADYAEELQLTAKETAFQELQKNVSEKLGWFGITAVLLILAQVAFLSRRLRQDMENLHVLAESARAYTKRNFDVPVPRRKKKDDLGRLIANIDQMRSELKEKFGLMAQLADLDGLTGIPNRRYLNEQLPKLVCAAKRQGVPFSLVLCDIDYFKRFNDEYGHLEGDRVIKHAAKVLQDGKVFCRMVSRYGGEEFCLLLPGCDLDEARSEAERLRTLIVEEKLPPYAITMSFGVSSLLAEDDEEGTLLLARADKALYQAKANGRNRVE</sequence>
<evidence type="ECO:0000313" key="8">
    <source>
        <dbReference type="Proteomes" id="UP000570361"/>
    </source>
</evidence>
<dbReference type="InterPro" id="IPR000160">
    <property type="entry name" value="GGDEF_dom"/>
</dbReference>
<dbReference type="NCBIfam" id="TIGR00254">
    <property type="entry name" value="GGDEF"/>
    <property type="match status" value="1"/>
</dbReference>
<keyword evidence="4" id="KW-0812">Transmembrane</keyword>
<protein>
    <submittedName>
        <fullName evidence="7">Diguanylate cyclase (GGDEF)-like protein</fullName>
    </submittedName>
</protein>
<evidence type="ECO:0000313" key="7">
    <source>
        <dbReference type="EMBL" id="MBB3112320.1"/>
    </source>
</evidence>
<dbReference type="InterPro" id="IPR043128">
    <property type="entry name" value="Rev_trsase/Diguanyl_cyclase"/>
</dbReference>
<keyword evidence="3 4" id="KW-0472">Membrane</keyword>
<dbReference type="EMBL" id="JACHXK010000011">
    <property type="protein sequence ID" value="MBB3112320.1"/>
    <property type="molecule type" value="Genomic_DNA"/>
</dbReference>
<feature type="domain" description="GGDEF" evidence="6">
    <location>
        <begin position="300"/>
        <end position="426"/>
    </location>
</feature>
<evidence type="ECO:0000259" key="5">
    <source>
        <dbReference type="PROSITE" id="PS50885"/>
    </source>
</evidence>
<dbReference type="GO" id="GO:0005886">
    <property type="term" value="C:plasma membrane"/>
    <property type="evidence" value="ECO:0007669"/>
    <property type="project" value="UniProtKB-SubCell"/>
</dbReference>
<dbReference type="GO" id="GO:0043709">
    <property type="term" value="P:cell adhesion involved in single-species biofilm formation"/>
    <property type="evidence" value="ECO:0007669"/>
    <property type="project" value="TreeGrafter"/>
</dbReference>
<gene>
    <name evidence="7" type="ORF">FHS18_004406</name>
</gene>
<dbReference type="GO" id="GO:1902201">
    <property type="term" value="P:negative regulation of bacterial-type flagellum-dependent cell motility"/>
    <property type="evidence" value="ECO:0007669"/>
    <property type="project" value="TreeGrafter"/>
</dbReference>
<dbReference type="PANTHER" id="PTHR45138">
    <property type="entry name" value="REGULATORY COMPONENTS OF SENSORY TRANSDUCTION SYSTEM"/>
    <property type="match status" value="1"/>
</dbReference>
<name>A0A7W5B0Q7_9BACL</name>
<evidence type="ECO:0000259" key="6">
    <source>
        <dbReference type="PROSITE" id="PS50887"/>
    </source>
</evidence>
<organism evidence="7 8">
    <name type="scientific">Paenibacillus phyllosphaerae</name>
    <dbReference type="NCBI Taxonomy" id="274593"/>
    <lineage>
        <taxon>Bacteria</taxon>
        <taxon>Bacillati</taxon>
        <taxon>Bacillota</taxon>
        <taxon>Bacilli</taxon>
        <taxon>Bacillales</taxon>
        <taxon>Paenibacillaceae</taxon>
        <taxon>Paenibacillus</taxon>
    </lineage>
</organism>
<dbReference type="AlphaFoldDB" id="A0A7W5B0Q7"/>
<feature type="domain" description="HAMP" evidence="5">
    <location>
        <begin position="211"/>
        <end position="264"/>
    </location>
</feature>
<dbReference type="SMART" id="SM00267">
    <property type="entry name" value="GGDEF"/>
    <property type="match status" value="1"/>
</dbReference>
<dbReference type="InterPro" id="IPR029787">
    <property type="entry name" value="Nucleotide_cyclase"/>
</dbReference>
<dbReference type="InterPro" id="IPR050469">
    <property type="entry name" value="Diguanylate_Cyclase"/>
</dbReference>
<keyword evidence="4" id="KW-1133">Transmembrane helix</keyword>
<proteinExistence type="predicted"/>
<keyword evidence="8" id="KW-1185">Reference proteome</keyword>
<dbReference type="InterPro" id="IPR007891">
    <property type="entry name" value="CHASE3"/>
</dbReference>
<evidence type="ECO:0000256" key="4">
    <source>
        <dbReference type="SAM" id="Phobius"/>
    </source>
</evidence>
<dbReference type="CDD" id="cd06225">
    <property type="entry name" value="HAMP"/>
    <property type="match status" value="1"/>
</dbReference>
<dbReference type="PROSITE" id="PS50887">
    <property type="entry name" value="GGDEF"/>
    <property type="match status" value="1"/>
</dbReference>
<keyword evidence="2" id="KW-1003">Cell membrane</keyword>
<dbReference type="GO" id="GO:0052621">
    <property type="term" value="F:diguanylate cyclase activity"/>
    <property type="evidence" value="ECO:0007669"/>
    <property type="project" value="TreeGrafter"/>
</dbReference>
<dbReference type="RefSeq" id="WP_183602441.1">
    <property type="nucleotide sequence ID" value="NZ_JACHXK010000011.1"/>
</dbReference>
<dbReference type="PROSITE" id="PS50885">
    <property type="entry name" value="HAMP"/>
    <property type="match status" value="1"/>
</dbReference>
<dbReference type="FunFam" id="3.30.70.270:FF:000001">
    <property type="entry name" value="Diguanylate cyclase domain protein"/>
    <property type="match status" value="1"/>
</dbReference>
<comment type="subcellular location">
    <subcellularLocation>
        <location evidence="1">Cell membrane</location>
    </subcellularLocation>
</comment>
<dbReference type="SUPFAM" id="SSF55073">
    <property type="entry name" value="Nucleotide cyclase"/>
    <property type="match status" value="1"/>
</dbReference>
<dbReference type="GO" id="GO:0007165">
    <property type="term" value="P:signal transduction"/>
    <property type="evidence" value="ECO:0007669"/>
    <property type="project" value="InterPro"/>
</dbReference>